<evidence type="ECO:0000313" key="1">
    <source>
        <dbReference type="EMBL" id="AIG97518.1"/>
    </source>
</evidence>
<evidence type="ECO:0008006" key="3">
    <source>
        <dbReference type="Google" id="ProtNLM"/>
    </source>
</evidence>
<dbReference type="GeneID" id="24794240"/>
<dbReference type="HOGENOM" id="CLU_135429_0_0_2"/>
<dbReference type="AlphaFoldDB" id="A0A075WIX4"/>
<accession>A0A075WIX4</accession>
<evidence type="ECO:0000313" key="2">
    <source>
        <dbReference type="Proteomes" id="UP000028501"/>
    </source>
</evidence>
<dbReference type="EMBL" id="CP006577">
    <property type="protein sequence ID" value="AIG97518.1"/>
    <property type="molecule type" value="Genomic_DNA"/>
</dbReference>
<dbReference type="PIRSF" id="PIRSF008455">
    <property type="entry name" value="UCP008455"/>
    <property type="match status" value="1"/>
</dbReference>
<reference evidence="1 2" key="1">
    <citation type="submission" date="2013-07" db="EMBL/GenBank/DDBJ databases">
        <title>Genome of Archaeoglobus fulgidus.</title>
        <authorList>
            <person name="Fiebig A."/>
            <person name="Birkeland N.-K."/>
        </authorList>
    </citation>
    <scope>NUCLEOTIDE SEQUENCE [LARGE SCALE GENOMIC DNA]</scope>
    <source>
        <strain evidence="1 2">DSM 8774</strain>
    </source>
</reference>
<gene>
    <name evidence="1" type="ORF">AFULGI_00007180</name>
</gene>
<sequence>MGKLVATAAIIFAVSSIILLSLAHQNDYLLISGSESCILPAKNFSVSFIHSVELSKEVDFFYVQNGEIYLYKTLVRSAGWGLPSTENFTTTDEGFEYAIKRRIGVLRISTNPLNHYSLGVDGKSISLDKFGSYLEIKVVRISPLVAALQRWC</sequence>
<dbReference type="Proteomes" id="UP000028501">
    <property type="component" value="Chromosome"/>
</dbReference>
<proteinExistence type="predicted"/>
<name>A0A075WIX4_ARCFL</name>
<dbReference type="InterPro" id="IPR014451">
    <property type="entry name" value="UCP008455"/>
</dbReference>
<dbReference type="Pfam" id="PF08905">
    <property type="entry name" value="DUF1850"/>
    <property type="match status" value="1"/>
</dbReference>
<protein>
    <recommendedName>
        <fullName evidence="3">DUF1850 domain-containing protein</fullName>
    </recommendedName>
</protein>
<dbReference type="InterPro" id="IPR015001">
    <property type="entry name" value="DUF1850"/>
</dbReference>
<dbReference type="RefSeq" id="WP_048095227.1">
    <property type="nucleotide sequence ID" value="NZ_CP006577.1"/>
</dbReference>
<organism evidence="1 2">
    <name type="scientific">Archaeoglobus fulgidus DSM 8774</name>
    <dbReference type="NCBI Taxonomy" id="1344584"/>
    <lineage>
        <taxon>Archaea</taxon>
        <taxon>Methanobacteriati</taxon>
        <taxon>Methanobacteriota</taxon>
        <taxon>Archaeoglobi</taxon>
        <taxon>Archaeoglobales</taxon>
        <taxon>Archaeoglobaceae</taxon>
        <taxon>Archaeoglobus</taxon>
    </lineage>
</organism>
<dbReference type="KEGG" id="afg:AFULGI_00007180"/>